<dbReference type="InterPro" id="IPR021858">
    <property type="entry name" value="Fun_TF"/>
</dbReference>
<accession>A0A9N9LUE2</accession>
<protein>
    <submittedName>
        <fullName evidence="7">Uncharacterized protein</fullName>
    </submittedName>
</protein>
<proteinExistence type="predicted"/>
<keyword evidence="1" id="KW-0479">Metal-binding</keyword>
<dbReference type="PANTHER" id="PTHR36206:SF12">
    <property type="entry name" value="ASPERCRYPTIN BIOSYNTHESIS CLUSTER-SPECIFIC TRANSCRIPTION REGULATOR ATNN-RELATED"/>
    <property type="match status" value="1"/>
</dbReference>
<organism evidence="7 8">
    <name type="scientific">Hymenoscyphus albidus</name>
    <dbReference type="NCBI Taxonomy" id="595503"/>
    <lineage>
        <taxon>Eukaryota</taxon>
        <taxon>Fungi</taxon>
        <taxon>Dikarya</taxon>
        <taxon>Ascomycota</taxon>
        <taxon>Pezizomycotina</taxon>
        <taxon>Leotiomycetes</taxon>
        <taxon>Helotiales</taxon>
        <taxon>Helotiaceae</taxon>
        <taxon>Hymenoscyphus</taxon>
    </lineage>
</organism>
<dbReference type="EMBL" id="CAJVRM010000429">
    <property type="protein sequence ID" value="CAG8980948.1"/>
    <property type="molecule type" value="Genomic_DNA"/>
</dbReference>
<evidence type="ECO:0000256" key="3">
    <source>
        <dbReference type="ARBA" id="ARBA00023015"/>
    </source>
</evidence>
<evidence type="ECO:0000256" key="6">
    <source>
        <dbReference type="ARBA" id="ARBA00023242"/>
    </source>
</evidence>
<sequence>MKSNEHAIGAYELAHIAFGVNDQPSQRDMLVPSTHFQLEKITNHHQNRSRSMKHEFKNFWVQKGYLAILKPTALISFQSPGNESERQLFHYFRLEAAPDICGYSNHEFWDSSVLSWSHAEPVLRLAVVAFASFHKSFIFKSDSISYSSLQHYNKAIRAVQNLLEDHKKPSLQIVLSCCLLFYKIEGIRGNYEDRRKHLQAGLKIIQKATRGALDAIEPAIIETFSSLDVSASWYSNSSPTPCLLVLTTEEERLGITPCVPTKFTTMRDASSASLKLANWAIRLFNTPNTSVAKKKQEASHLMMGYERWETAFSTLKQKYIDSSNTTHLSESIAAIGAYVGYTAAKIYVFSQSLVLTSPTVNLDFDSSYNEILLMVETLTLTYKTQGPEILHPRSFFFVRNVTSMAVLVAMNTKDSATLDRALRAMRQWPKIEGIYDGDTRVAVSTMENLELATRISIIDGPLSETSKELSGDGGRPSSVQGLLTRRIDELSRVPH</sequence>
<evidence type="ECO:0000256" key="1">
    <source>
        <dbReference type="ARBA" id="ARBA00022723"/>
    </source>
</evidence>
<evidence type="ECO:0000256" key="5">
    <source>
        <dbReference type="ARBA" id="ARBA00023163"/>
    </source>
</evidence>
<keyword evidence="2" id="KW-0862">Zinc</keyword>
<dbReference type="AlphaFoldDB" id="A0A9N9LUE2"/>
<evidence type="ECO:0000313" key="7">
    <source>
        <dbReference type="EMBL" id="CAG8980948.1"/>
    </source>
</evidence>
<evidence type="ECO:0000256" key="4">
    <source>
        <dbReference type="ARBA" id="ARBA00023125"/>
    </source>
</evidence>
<dbReference type="GO" id="GO:0003677">
    <property type="term" value="F:DNA binding"/>
    <property type="evidence" value="ECO:0007669"/>
    <property type="project" value="UniProtKB-KW"/>
</dbReference>
<evidence type="ECO:0000313" key="8">
    <source>
        <dbReference type="Proteomes" id="UP000701801"/>
    </source>
</evidence>
<keyword evidence="5" id="KW-0804">Transcription</keyword>
<dbReference type="OrthoDB" id="3598904at2759"/>
<keyword evidence="8" id="KW-1185">Reference proteome</keyword>
<keyword evidence="3" id="KW-0805">Transcription regulation</keyword>
<dbReference type="InterPro" id="IPR052360">
    <property type="entry name" value="Transcr_Regulatory_Proteins"/>
</dbReference>
<dbReference type="PANTHER" id="PTHR36206">
    <property type="entry name" value="ASPERCRYPTIN BIOSYNTHESIS CLUSTER-SPECIFIC TRANSCRIPTION REGULATOR ATNN-RELATED"/>
    <property type="match status" value="1"/>
</dbReference>
<dbReference type="Proteomes" id="UP000701801">
    <property type="component" value="Unassembled WGS sequence"/>
</dbReference>
<dbReference type="GO" id="GO:0046872">
    <property type="term" value="F:metal ion binding"/>
    <property type="evidence" value="ECO:0007669"/>
    <property type="project" value="UniProtKB-KW"/>
</dbReference>
<dbReference type="Pfam" id="PF11951">
    <property type="entry name" value="Fungal_trans_2"/>
    <property type="match status" value="1"/>
</dbReference>
<comment type="caution">
    <text evidence="7">The sequence shown here is derived from an EMBL/GenBank/DDBJ whole genome shotgun (WGS) entry which is preliminary data.</text>
</comment>
<keyword evidence="6" id="KW-0539">Nucleus</keyword>
<evidence type="ECO:0000256" key="2">
    <source>
        <dbReference type="ARBA" id="ARBA00022833"/>
    </source>
</evidence>
<name>A0A9N9LUE2_9HELO</name>
<reference evidence="7" key="1">
    <citation type="submission" date="2021-07" db="EMBL/GenBank/DDBJ databases">
        <authorList>
            <person name="Durling M."/>
        </authorList>
    </citation>
    <scope>NUCLEOTIDE SEQUENCE</scope>
</reference>
<gene>
    <name evidence="7" type="ORF">HYALB_00003807</name>
</gene>
<keyword evidence="4" id="KW-0238">DNA-binding</keyword>